<dbReference type="EMBL" id="QJPH01000359">
    <property type="protein sequence ID" value="PZN76453.1"/>
    <property type="molecule type" value="Genomic_DNA"/>
</dbReference>
<evidence type="ECO:0000313" key="2">
    <source>
        <dbReference type="Proteomes" id="UP000249396"/>
    </source>
</evidence>
<reference evidence="1 2" key="1">
    <citation type="journal article" date="2018" name="Aquat. Microb. Ecol.">
        <title>Gammaproteobacterial methanotrophs dominate.</title>
        <authorList>
            <person name="Rissanen A.J."/>
            <person name="Saarenheimo J."/>
            <person name="Tiirola M."/>
            <person name="Peura S."/>
            <person name="Aalto S.L."/>
            <person name="Karvinen A."/>
            <person name="Nykanen H."/>
        </authorList>
    </citation>
    <scope>NUCLEOTIDE SEQUENCE [LARGE SCALE GENOMIC DNA]</scope>
    <source>
        <strain evidence="1">AMbin10</strain>
    </source>
</reference>
<gene>
    <name evidence="1" type="ORF">DM484_16595</name>
</gene>
<protein>
    <recommendedName>
        <fullName evidence="3">Bacteriocin immunity protein</fullName>
    </recommendedName>
</protein>
<evidence type="ECO:0008006" key="3">
    <source>
        <dbReference type="Google" id="ProtNLM"/>
    </source>
</evidence>
<evidence type="ECO:0000313" key="1">
    <source>
        <dbReference type="EMBL" id="PZN76453.1"/>
    </source>
</evidence>
<comment type="caution">
    <text evidence="1">The sequence shown here is derived from an EMBL/GenBank/DDBJ whole genome shotgun (WGS) entry which is preliminary data.</text>
</comment>
<dbReference type="Proteomes" id="UP000249396">
    <property type="component" value="Unassembled WGS sequence"/>
</dbReference>
<organism evidence="1 2">
    <name type="scientific">Candidatus Methylumidiphilus alinenensis</name>
    <dbReference type="NCBI Taxonomy" id="2202197"/>
    <lineage>
        <taxon>Bacteria</taxon>
        <taxon>Pseudomonadati</taxon>
        <taxon>Pseudomonadota</taxon>
        <taxon>Gammaproteobacteria</taxon>
        <taxon>Methylococcales</taxon>
        <taxon>Candidatus Methylumidiphilus</taxon>
    </lineage>
</organism>
<accession>A0A2W4QYV4</accession>
<dbReference type="AlphaFoldDB" id="A0A2W4QYV4"/>
<name>A0A2W4QYV4_9GAMM</name>
<proteinExistence type="predicted"/>
<sequence>MTPLEKVETLYEELVTHYGEGEDREMRAAAQLLLVALAKFKKHGGLHGVEMAGEYLDLLKNDPEKLERILRSNRSEFSGPWLA</sequence>